<dbReference type="Pfam" id="PF14602">
    <property type="entry name" value="Hexapep_2"/>
    <property type="match status" value="1"/>
</dbReference>
<dbReference type="AlphaFoldDB" id="A0A6V8MXA9"/>
<evidence type="ECO:0000313" key="2">
    <source>
        <dbReference type="EMBL" id="UPU37056.1"/>
    </source>
</evidence>
<evidence type="ECO:0000313" key="1">
    <source>
        <dbReference type="EMBL" id="GFO64848.1"/>
    </source>
</evidence>
<keyword evidence="1" id="KW-0808">Transferase</keyword>
<dbReference type="InterPro" id="IPR011004">
    <property type="entry name" value="Trimer_LpxA-like_sf"/>
</dbReference>
<evidence type="ECO:0000313" key="4">
    <source>
        <dbReference type="Proteomes" id="UP000831485"/>
    </source>
</evidence>
<dbReference type="InterPro" id="IPR001451">
    <property type="entry name" value="Hexapep"/>
</dbReference>
<dbReference type="Gene3D" id="2.160.10.10">
    <property type="entry name" value="Hexapeptide repeat proteins"/>
    <property type="match status" value="1"/>
</dbReference>
<accession>A0A6V8MXA9</accession>
<name>A0A6V8MXA9_9BACT</name>
<evidence type="ECO:0000313" key="3">
    <source>
        <dbReference type="Proteomes" id="UP000568888"/>
    </source>
</evidence>
<dbReference type="Proteomes" id="UP000831485">
    <property type="component" value="Chromosome"/>
</dbReference>
<dbReference type="RefSeq" id="WP_183348338.1">
    <property type="nucleotide sequence ID" value="NZ_BLXY01000005.1"/>
</dbReference>
<dbReference type="GO" id="GO:0016746">
    <property type="term" value="F:acyltransferase activity"/>
    <property type="evidence" value="ECO:0007669"/>
    <property type="project" value="UniProtKB-KW"/>
</dbReference>
<dbReference type="Proteomes" id="UP000568888">
    <property type="component" value="Unassembled WGS sequence"/>
</dbReference>
<reference evidence="2" key="3">
    <citation type="submission" date="2022-04" db="EMBL/GenBank/DDBJ databases">
        <authorList>
            <person name="Liu G."/>
        </authorList>
    </citation>
    <scope>NUCLEOTIDE SEQUENCE</scope>
    <source>
        <strain evidence="2">RG22</strain>
    </source>
</reference>
<proteinExistence type="predicted"/>
<reference evidence="3" key="1">
    <citation type="submission" date="2020-06" db="EMBL/GenBank/DDBJ databases">
        <title>Draft genomic sequecing of Geomonas sp. Red736.</title>
        <authorList>
            <person name="Itoh H."/>
            <person name="Xu Z.X."/>
            <person name="Ushijima N."/>
            <person name="Masuda Y."/>
            <person name="Shiratori Y."/>
            <person name="Senoo K."/>
        </authorList>
    </citation>
    <scope>NUCLEOTIDE SEQUENCE [LARGE SCALE GENOMIC DNA]</scope>
    <source>
        <strain evidence="3">Red736</strain>
    </source>
</reference>
<dbReference type="SUPFAM" id="SSF51161">
    <property type="entry name" value="Trimeric LpxA-like enzymes"/>
    <property type="match status" value="1"/>
</dbReference>
<dbReference type="EMBL" id="CP096574">
    <property type="protein sequence ID" value="UPU37056.1"/>
    <property type="molecule type" value="Genomic_DNA"/>
</dbReference>
<keyword evidence="2" id="KW-0012">Acyltransferase</keyword>
<gene>
    <name evidence="1" type="ORF">GMPD_27670</name>
    <name evidence="2" type="ORF">M1B72_04935</name>
</gene>
<dbReference type="Pfam" id="PF00132">
    <property type="entry name" value="Hexapep"/>
    <property type="match status" value="1"/>
</dbReference>
<keyword evidence="4" id="KW-1185">Reference proteome</keyword>
<organism evidence="1 3">
    <name type="scientific">Geomonas paludis</name>
    <dbReference type="NCBI Taxonomy" id="2740185"/>
    <lineage>
        <taxon>Bacteria</taxon>
        <taxon>Pseudomonadati</taxon>
        <taxon>Thermodesulfobacteriota</taxon>
        <taxon>Desulfuromonadia</taxon>
        <taxon>Geobacterales</taxon>
        <taxon>Geobacteraceae</taxon>
        <taxon>Geomonas</taxon>
    </lineage>
</organism>
<dbReference type="PANTHER" id="PTHR23416">
    <property type="entry name" value="SIALIC ACID SYNTHASE-RELATED"/>
    <property type="match status" value="1"/>
</dbReference>
<dbReference type="EMBL" id="BLXY01000005">
    <property type="protein sequence ID" value="GFO64848.1"/>
    <property type="molecule type" value="Genomic_DNA"/>
</dbReference>
<reference evidence="1" key="2">
    <citation type="journal article" date="2021" name="Int. J. Syst. Evol. Microbiol.">
        <title>Geomonas silvestris sp. nov., Geomonas paludis sp. nov. and Geomonas limicola sp. nov., isolated from terrestrial environments, and emended description of the genus Geomonas.</title>
        <authorList>
            <person name="Itoh H."/>
            <person name="Xu Z."/>
            <person name="Masuda Y."/>
            <person name="Ushijima N."/>
            <person name="Hayakawa C."/>
            <person name="Shiratori Y."/>
            <person name="Senoo K."/>
        </authorList>
    </citation>
    <scope>NUCLEOTIDE SEQUENCE</scope>
    <source>
        <strain evidence="1">Red736</strain>
    </source>
</reference>
<sequence>MRLRILQRVLGRLAMVAPGGYTLRPWLHRMRGVRIGRNVWISQMVYIDEQHPEKIEIGDNVTIGLRCIIFAHFYLGDRAPQEVKGGVVVEKDAFIGPNCTILHGVTIGEGAVVVAGSVVTRNVPPAVLYGPPAAEPLARITHPLTENGQVQYQKFLFGLKKL</sequence>
<dbReference type="InterPro" id="IPR051159">
    <property type="entry name" value="Hexapeptide_acetyltransf"/>
</dbReference>
<protein>
    <submittedName>
        <fullName evidence="2">Acyltransferase</fullName>
    </submittedName>
    <submittedName>
        <fullName evidence="1">Serine O-acetyltransferase</fullName>
    </submittedName>
</protein>